<dbReference type="AlphaFoldDB" id="A0A6M3KY11"/>
<name>A0A6M3KY11_9ZZZZ</name>
<dbReference type="EMBL" id="MT142628">
    <property type="protein sequence ID" value="QJA86314.1"/>
    <property type="molecule type" value="Genomic_DNA"/>
</dbReference>
<proteinExistence type="predicted"/>
<gene>
    <name evidence="1" type="ORF">MM415B02098_0019</name>
</gene>
<evidence type="ECO:0000313" key="1">
    <source>
        <dbReference type="EMBL" id="QJA86314.1"/>
    </source>
</evidence>
<reference evidence="1" key="1">
    <citation type="submission" date="2020-03" db="EMBL/GenBank/DDBJ databases">
        <title>The deep terrestrial virosphere.</title>
        <authorList>
            <person name="Holmfeldt K."/>
            <person name="Nilsson E."/>
            <person name="Simone D."/>
            <person name="Lopez-Fernandez M."/>
            <person name="Wu X."/>
            <person name="de Brujin I."/>
            <person name="Lundin D."/>
            <person name="Andersson A."/>
            <person name="Bertilsson S."/>
            <person name="Dopson M."/>
        </authorList>
    </citation>
    <scope>NUCLEOTIDE SEQUENCE</scope>
    <source>
        <strain evidence="1">MM415B02098</strain>
    </source>
</reference>
<organism evidence="1">
    <name type="scientific">viral metagenome</name>
    <dbReference type="NCBI Taxonomy" id="1070528"/>
    <lineage>
        <taxon>unclassified sequences</taxon>
        <taxon>metagenomes</taxon>
        <taxon>organismal metagenomes</taxon>
    </lineage>
</organism>
<accession>A0A6M3KY11</accession>
<protein>
    <submittedName>
        <fullName evidence="1">Uncharacterized protein</fullName>
    </submittedName>
</protein>
<sequence length="91" mass="10535">MTEEYFTPEERAKLLSAIKEISDLGITILDRDSKHPLPKQGELTDRSAFFAKAKLWRVVKEIVREVFLQQLIDKKIFFSDGNGTSYTVKEE</sequence>